<dbReference type="KEGG" id="kvr:CIB50_0002008"/>
<dbReference type="AlphaFoldDB" id="A0A7D7L131"/>
<dbReference type="Proteomes" id="UP000216825">
    <property type="component" value="Chromosome"/>
</dbReference>
<accession>A0A7D7L131</accession>
<gene>
    <name evidence="1" type="ORF">CIB50_0002008</name>
</gene>
<organism evidence="1 2">
    <name type="scientific">Kocuria varians</name>
    <name type="common">Micrococcus varians</name>
    <dbReference type="NCBI Taxonomy" id="1272"/>
    <lineage>
        <taxon>Bacteria</taxon>
        <taxon>Bacillati</taxon>
        <taxon>Actinomycetota</taxon>
        <taxon>Actinomycetes</taxon>
        <taxon>Micrococcales</taxon>
        <taxon>Micrococcaceae</taxon>
        <taxon>Kocuria</taxon>
    </lineage>
</organism>
<reference evidence="1" key="1">
    <citation type="submission" date="2017-08" db="EMBL/GenBank/DDBJ databases">
        <authorList>
            <person name="Minaev M."/>
            <person name="Kurbakov K.A."/>
            <person name="Solodovnikova G.I."/>
            <person name="Kuznetsova O.A."/>
            <person name="Lisitsyn A.B."/>
        </authorList>
    </citation>
    <scope>NUCLEOTIDE SEQUENCE</scope>
    <source>
        <strain evidence="1">80</strain>
    </source>
</reference>
<proteinExistence type="predicted"/>
<evidence type="ECO:0000313" key="2">
    <source>
        <dbReference type="Proteomes" id="UP000216825"/>
    </source>
</evidence>
<sequence>MTGELGRDLRAEARGCAACACRDRSPRAKCGAVWVARALMWFSFTRSLLRMVYARAMMSQEQLCNQLGETGVLAGIAWAYRSAASRLVEDFSESAGYNATCAGVGLLALFADRLDRVFSCGKYAVDPDQTEDSGLDLLYAELTSDEVATLPKIAAGIVSRSDLNGSAGWRFGGVRWLLASARSGGIDAIEWTGKSPTKQLVARQFGKSEKSPSLFDDYARNVDSDELFVWNGDPFDVDSFVVGYSLDLVTYGRELVLGQSRWNPDGTSAWYWTMDLLAGQAPGGARGDAAEHAFVQPDEVPDAPVKLRRPAASQVNNTVGGNQ</sequence>
<dbReference type="EMBL" id="CP059343">
    <property type="protein sequence ID" value="QMS57275.1"/>
    <property type="molecule type" value="Genomic_DNA"/>
</dbReference>
<protein>
    <submittedName>
        <fullName evidence="1">Uncharacterized protein</fullName>
    </submittedName>
</protein>
<keyword evidence="2" id="KW-1185">Reference proteome</keyword>
<reference evidence="1" key="2">
    <citation type="submission" date="2020-07" db="EMBL/GenBank/DDBJ databases">
        <title>Genome of starter culture bacteria Kocuria salsicia reveals its technological properties and safety for usage in meat industry.</title>
        <authorList>
            <person name="Michael M."/>
            <person name="Konstantin K."/>
            <person name="Evgenii K."/>
            <person name="Galina S."/>
            <person name="Oksana K."/>
            <person name="Andrei L."/>
        </authorList>
    </citation>
    <scope>NUCLEOTIDE SEQUENCE [LARGE SCALE GENOMIC DNA]</scope>
    <source>
        <strain evidence="1">80</strain>
    </source>
</reference>
<evidence type="ECO:0000313" key="1">
    <source>
        <dbReference type="EMBL" id="QMS57275.1"/>
    </source>
</evidence>
<name>A0A7D7L131_KOCVA</name>